<comment type="caution">
    <text evidence="1">The sequence shown here is derived from an EMBL/GenBank/DDBJ whole genome shotgun (WGS) entry which is preliminary data.</text>
</comment>
<reference evidence="1 2" key="1">
    <citation type="submission" date="2019-07" db="EMBL/GenBank/DDBJ databases">
        <title>Whole genome shotgun sequence of Nocardia ninae NBRC 108245.</title>
        <authorList>
            <person name="Hosoyama A."/>
            <person name="Uohara A."/>
            <person name="Ohji S."/>
            <person name="Ichikawa N."/>
        </authorList>
    </citation>
    <scope>NUCLEOTIDE SEQUENCE [LARGE SCALE GENOMIC DNA]</scope>
    <source>
        <strain evidence="1 2">NBRC 108245</strain>
    </source>
</reference>
<dbReference type="InterPro" id="IPR005021">
    <property type="entry name" value="Terminase_largesu-like"/>
</dbReference>
<protein>
    <submittedName>
        <fullName evidence="1">Terminase</fullName>
    </submittedName>
</protein>
<sequence length="567" mass="63033">MPHDVVTHPEHDRDRSLGWLAVSWLEFFAVHGPGDVGGESCAPIIDEYCAFLVDLYAQDTEGRRLYDHAFLSRPKGAAKSEIASYIGLFEGLGPCRFDGWASGGEVFRDPWGQGFEYTYQPGEPMGKVLKTPEIRCVATEEGQAGLVYDTILLNVTEGPLVAAMRHRDDAGLTRILIPGGGKILPISASSASKDGGKETLVLFDETHLYNKPELRQVYKTLTRNLRKRRKSAQTFALETSTMYAPGEDSIAEQTYKLVADAVAGKLKKHPRQLFDHRYGSITPEELEDEDKVRQALTESYGDTAAWNDLDGLVEAIADPRNDVISSFRYWFNTATSAENAWLAKYEWDSCGPEVLDTKPIQPNDVIVLGFDGSRKRRRGVTDASALIGCRVADGLVFPVKVWEQPPGVHTDGWEVPEHDVEAAVRKAFTDFRVVGFYADPARWESVVANWEARYGPHLLVKSTGPHPIEWWMTGERATKSVKALEEFENAVLDQQLRHDGDPTLTAHVLNARRRITTKGVQIAKENPDSPNKIDAAVAAVLAWQCRLDAVAKGIGLPRKRRVAARLR</sequence>
<dbReference type="RefSeq" id="WP_147129547.1">
    <property type="nucleotide sequence ID" value="NZ_BJXA01000009.1"/>
</dbReference>
<evidence type="ECO:0000313" key="2">
    <source>
        <dbReference type="Proteomes" id="UP000321424"/>
    </source>
</evidence>
<dbReference type="AlphaFoldDB" id="A0A511M9R8"/>
<dbReference type="PANTHER" id="PTHR41287:SF1">
    <property type="entry name" value="PROTEIN YMFN"/>
    <property type="match status" value="1"/>
</dbReference>
<dbReference type="OrthoDB" id="3197057at2"/>
<gene>
    <name evidence="1" type="primary">terL</name>
    <name evidence="1" type="ORF">NN4_19230</name>
</gene>
<proteinExistence type="predicted"/>
<keyword evidence="2" id="KW-1185">Reference proteome</keyword>
<accession>A0A511M9R8</accession>
<evidence type="ECO:0000313" key="1">
    <source>
        <dbReference type="EMBL" id="GEM37404.1"/>
    </source>
</evidence>
<dbReference type="Proteomes" id="UP000321424">
    <property type="component" value="Unassembled WGS sequence"/>
</dbReference>
<dbReference type="PANTHER" id="PTHR41287">
    <property type="match status" value="1"/>
</dbReference>
<name>A0A511M9R8_9NOCA</name>
<organism evidence="1 2">
    <name type="scientific">Nocardia ninae NBRC 108245</name>
    <dbReference type="NCBI Taxonomy" id="1210091"/>
    <lineage>
        <taxon>Bacteria</taxon>
        <taxon>Bacillati</taxon>
        <taxon>Actinomycetota</taxon>
        <taxon>Actinomycetes</taxon>
        <taxon>Mycobacteriales</taxon>
        <taxon>Nocardiaceae</taxon>
        <taxon>Nocardia</taxon>
    </lineage>
</organism>
<dbReference type="EMBL" id="BJXA01000009">
    <property type="protein sequence ID" value="GEM37404.1"/>
    <property type="molecule type" value="Genomic_DNA"/>
</dbReference>